<dbReference type="AlphaFoldDB" id="A0A543APV0"/>
<dbReference type="EMBL" id="VFOW01000001">
    <property type="protein sequence ID" value="TQL74604.1"/>
    <property type="molecule type" value="Genomic_DNA"/>
</dbReference>
<dbReference type="Pfam" id="PF13228">
    <property type="entry name" value="DUF4037"/>
    <property type="match status" value="1"/>
</dbReference>
<dbReference type="RefSeq" id="WP_246099937.1">
    <property type="nucleotide sequence ID" value="NZ_JBHTGS010000002.1"/>
</dbReference>
<protein>
    <submittedName>
        <fullName evidence="2">Uncharacterized protein DUF4037</fullName>
    </submittedName>
</protein>
<sequence>MSGMELSRRLFEEAVRPILADEFPDVVYSAARLGPGSEVLGFDSVRSTDHDWGPQLLLLLDPGDVTEYGADIASVLSHRLPKRIAGWSTHFGEAGADGTAALADTDGPVRHGIEVTDVSGWLVDRLGDDRVVAGELSTVDWLGLSQQRLGEVTAGAVFHDGSGVLERVRRRLAWYPDPVWRYLLACQWMKLSQEEAFVGRASEAGDELGSMVVAARQVREVMRLALLQSRRYAPYSKWLGTAFTRFVPGSDRLGEVLRAVVGERDPGGRQSLLCEAYEEMAGRHNTLGLTEPLDPGRRRFHGRPFEVLMADRFAVALRDSIEDPVLRGLPLIGGVDQWIDNTDALTVTRVAAAAVYSAG</sequence>
<name>A0A543APV0_9ACTN</name>
<gene>
    <name evidence="2" type="ORF">FB566_0090</name>
</gene>
<keyword evidence="3" id="KW-1185">Reference proteome</keyword>
<dbReference type="InParanoid" id="A0A543APV0"/>
<comment type="caution">
    <text evidence="2">The sequence shown here is derived from an EMBL/GenBank/DDBJ whole genome shotgun (WGS) entry which is preliminary data.</text>
</comment>
<accession>A0A543APV0</accession>
<proteinExistence type="predicted"/>
<organism evidence="2 3">
    <name type="scientific">Stackebrandtia endophytica</name>
    <dbReference type="NCBI Taxonomy" id="1496996"/>
    <lineage>
        <taxon>Bacteria</taxon>
        <taxon>Bacillati</taxon>
        <taxon>Actinomycetota</taxon>
        <taxon>Actinomycetes</taxon>
        <taxon>Glycomycetales</taxon>
        <taxon>Glycomycetaceae</taxon>
        <taxon>Stackebrandtia</taxon>
    </lineage>
</organism>
<feature type="domain" description="DUF4037" evidence="1">
    <location>
        <begin position="141"/>
        <end position="239"/>
    </location>
</feature>
<evidence type="ECO:0000259" key="1">
    <source>
        <dbReference type="Pfam" id="PF13228"/>
    </source>
</evidence>
<dbReference type="Proteomes" id="UP000317043">
    <property type="component" value="Unassembled WGS sequence"/>
</dbReference>
<evidence type="ECO:0000313" key="3">
    <source>
        <dbReference type="Proteomes" id="UP000317043"/>
    </source>
</evidence>
<dbReference type="InterPro" id="IPR025117">
    <property type="entry name" value="DUF4037"/>
</dbReference>
<evidence type="ECO:0000313" key="2">
    <source>
        <dbReference type="EMBL" id="TQL74604.1"/>
    </source>
</evidence>
<reference evidence="2 3" key="1">
    <citation type="submission" date="2019-06" db="EMBL/GenBank/DDBJ databases">
        <title>Sequencing the genomes of 1000 actinobacteria strains.</title>
        <authorList>
            <person name="Klenk H.-P."/>
        </authorList>
    </citation>
    <scope>NUCLEOTIDE SEQUENCE [LARGE SCALE GENOMIC DNA]</scope>
    <source>
        <strain evidence="2 3">DSM 45928</strain>
    </source>
</reference>